<evidence type="ECO:0000259" key="9">
    <source>
        <dbReference type="Pfam" id="PF14698"/>
    </source>
</evidence>
<organism evidence="10 11">
    <name type="scientific">Candidatus Omnitrophus magneticus</name>
    <dbReference type="NCBI Taxonomy" id="1609969"/>
    <lineage>
        <taxon>Bacteria</taxon>
        <taxon>Pseudomonadati</taxon>
        <taxon>Candidatus Omnitrophota</taxon>
        <taxon>Candidatus Omnitrophus</taxon>
    </lineage>
</organism>
<proteinExistence type="inferred from homology"/>
<dbReference type="GO" id="GO:0005829">
    <property type="term" value="C:cytosol"/>
    <property type="evidence" value="ECO:0007669"/>
    <property type="project" value="TreeGrafter"/>
</dbReference>
<accession>A0A0F0CSR4</accession>
<dbReference type="PANTHER" id="PTHR43814:SF1">
    <property type="entry name" value="ARGININOSUCCINATE LYASE"/>
    <property type="match status" value="1"/>
</dbReference>
<evidence type="ECO:0000256" key="6">
    <source>
        <dbReference type="ARBA" id="ARBA00023239"/>
    </source>
</evidence>
<keyword evidence="7" id="KW-0963">Cytoplasm</keyword>
<dbReference type="PRINTS" id="PR00149">
    <property type="entry name" value="FUMRATELYASE"/>
</dbReference>
<dbReference type="SUPFAM" id="SSF48557">
    <property type="entry name" value="L-aspartase-like"/>
    <property type="match status" value="1"/>
</dbReference>
<dbReference type="FunFam" id="1.10.40.30:FF:000001">
    <property type="entry name" value="Argininosuccinate lyase"/>
    <property type="match status" value="1"/>
</dbReference>
<dbReference type="NCBIfam" id="TIGR00838">
    <property type="entry name" value="argH"/>
    <property type="match status" value="1"/>
</dbReference>
<dbReference type="PANTHER" id="PTHR43814">
    <property type="entry name" value="ARGININOSUCCINATE LYASE"/>
    <property type="match status" value="1"/>
</dbReference>
<dbReference type="InterPro" id="IPR024083">
    <property type="entry name" value="Fumarase/histidase_N"/>
</dbReference>
<dbReference type="InterPro" id="IPR020557">
    <property type="entry name" value="Fumarate_lyase_CS"/>
</dbReference>
<name>A0A0F0CSR4_9BACT</name>
<comment type="catalytic activity">
    <reaction evidence="1 7">
        <text>2-(N(omega)-L-arginino)succinate = fumarate + L-arginine</text>
        <dbReference type="Rhea" id="RHEA:24020"/>
        <dbReference type="ChEBI" id="CHEBI:29806"/>
        <dbReference type="ChEBI" id="CHEBI:32682"/>
        <dbReference type="ChEBI" id="CHEBI:57472"/>
        <dbReference type="EC" id="4.3.2.1"/>
    </reaction>
</comment>
<dbReference type="EC" id="4.3.2.1" evidence="3 7"/>
<comment type="subcellular location">
    <subcellularLocation>
        <location evidence="7">Cytoplasm</location>
    </subcellularLocation>
</comment>
<dbReference type="GO" id="GO:0004056">
    <property type="term" value="F:argininosuccinate lyase activity"/>
    <property type="evidence" value="ECO:0007669"/>
    <property type="project" value="UniProtKB-UniRule"/>
</dbReference>
<dbReference type="InterPro" id="IPR022761">
    <property type="entry name" value="Fumarate_lyase_N"/>
</dbReference>
<dbReference type="Proteomes" id="UP000033428">
    <property type="component" value="Unassembled WGS sequence"/>
</dbReference>
<dbReference type="HAMAP" id="MF_00006">
    <property type="entry name" value="Arg_succ_lyase"/>
    <property type="match status" value="1"/>
</dbReference>
<sequence length="475" mass="53313">MISLLGYFFGLTKRKNMSSKLWGGRFEGKDIPSKILDFTSSLNDDKILAGVDAVSSIVHAETLAKAGYVSKKEKDEIIAGLNDFLNKLNAGKIEFSGYEDVHSLVQAYVENKARDASKKMHTGRSRNEQIVNDVRLYTKEAVDKLIGAIRHLQKNLLETGEREFGKIIPGYTHINRAQPILFSHLILAYIEMLERDRTRLLDAKARCDISVMGSGAIAGSSLDLDRKFIAELLGFKEVSANSIDSVSDRDFMIEILSCLSIMAVHLSRMAEDMILYSSSEFGYLDMGEEFCTGSSLMPQKKNADVLELIRGRSSLVIGALNALLVLLKGLPHAYNRDLQEDKKIFFNAISLLDSELDIMASIAVTLTVKEKISLEKLGDEFIYATDIAEYLVRKGISFKEAHWISGSIVKKCIEKNINISGLKIMELKEFCEKFEEDIYKLLNAGMSIKMKKTIGSTNPNMVKKEIKKWKKFLSR</sequence>
<dbReference type="GO" id="GO:0042450">
    <property type="term" value="P:L-arginine biosynthetic process via ornithine"/>
    <property type="evidence" value="ECO:0007669"/>
    <property type="project" value="UniProtKB-UniRule"/>
</dbReference>
<dbReference type="PATRIC" id="fig|1609969.3.peg.1113"/>
<evidence type="ECO:0000313" key="11">
    <source>
        <dbReference type="Proteomes" id="UP000033428"/>
    </source>
</evidence>
<evidence type="ECO:0000256" key="4">
    <source>
        <dbReference type="ARBA" id="ARBA00022571"/>
    </source>
</evidence>
<keyword evidence="11" id="KW-1185">Reference proteome</keyword>
<dbReference type="EMBL" id="JYNY01000222">
    <property type="protein sequence ID" value="KJJ85069.1"/>
    <property type="molecule type" value="Genomic_DNA"/>
</dbReference>
<dbReference type="FunFam" id="1.20.200.10:FF:000015">
    <property type="entry name" value="argininosuccinate lyase isoform X2"/>
    <property type="match status" value="1"/>
</dbReference>
<evidence type="ECO:0000256" key="1">
    <source>
        <dbReference type="ARBA" id="ARBA00000985"/>
    </source>
</evidence>
<keyword evidence="5 7" id="KW-0028">Amino-acid biosynthesis</keyword>
<dbReference type="Pfam" id="PF14698">
    <property type="entry name" value="ASL_C2"/>
    <property type="match status" value="1"/>
</dbReference>
<gene>
    <name evidence="7" type="primary">argH</name>
    <name evidence="10" type="ORF">OMAG_001033</name>
</gene>
<feature type="domain" description="Fumarate lyase N-terminal" evidence="8">
    <location>
        <begin position="37"/>
        <end position="318"/>
    </location>
</feature>
<comment type="caution">
    <text evidence="10">The sequence shown here is derived from an EMBL/GenBank/DDBJ whole genome shotgun (WGS) entry which is preliminary data.</text>
</comment>
<dbReference type="InterPro" id="IPR009049">
    <property type="entry name" value="Argininosuccinate_lyase"/>
</dbReference>
<dbReference type="InterPro" id="IPR000362">
    <property type="entry name" value="Fumarate_lyase_fam"/>
</dbReference>
<comment type="similarity">
    <text evidence="7">Belongs to the lyase 1 family. Argininosuccinate lyase subfamily.</text>
</comment>
<dbReference type="InterPro" id="IPR029419">
    <property type="entry name" value="Arg_succ_lyase_C"/>
</dbReference>
<evidence type="ECO:0000259" key="8">
    <source>
        <dbReference type="Pfam" id="PF00206"/>
    </source>
</evidence>
<keyword evidence="4 7" id="KW-0055">Arginine biosynthesis</keyword>
<dbReference type="Pfam" id="PF00206">
    <property type="entry name" value="Lyase_1"/>
    <property type="match status" value="1"/>
</dbReference>
<dbReference type="InterPro" id="IPR008948">
    <property type="entry name" value="L-Aspartase-like"/>
</dbReference>
<keyword evidence="6 7" id="KW-0456">Lyase</keyword>
<dbReference type="Gene3D" id="1.10.275.10">
    <property type="entry name" value="Fumarase/aspartase (N-terminal domain)"/>
    <property type="match status" value="1"/>
</dbReference>
<evidence type="ECO:0000313" key="10">
    <source>
        <dbReference type="EMBL" id="KJJ85069.1"/>
    </source>
</evidence>
<feature type="domain" description="Argininosuccinate lyase C-terminal" evidence="9">
    <location>
        <begin position="381"/>
        <end position="448"/>
    </location>
</feature>
<protein>
    <recommendedName>
        <fullName evidence="3 7">Argininosuccinate lyase</fullName>
        <shortName evidence="7">ASAL</shortName>
        <ecNumber evidence="3 7">4.3.2.1</ecNumber>
    </recommendedName>
    <alternativeName>
        <fullName evidence="7">Arginosuccinase</fullName>
    </alternativeName>
</protein>
<dbReference type="CDD" id="cd01359">
    <property type="entry name" value="Argininosuccinate_lyase"/>
    <property type="match status" value="1"/>
</dbReference>
<dbReference type="Gene3D" id="1.20.200.10">
    <property type="entry name" value="Fumarase/aspartase (Central domain)"/>
    <property type="match status" value="1"/>
</dbReference>
<dbReference type="PRINTS" id="PR00145">
    <property type="entry name" value="ARGSUCLYASE"/>
</dbReference>
<evidence type="ECO:0000256" key="3">
    <source>
        <dbReference type="ARBA" id="ARBA00012338"/>
    </source>
</evidence>
<dbReference type="AlphaFoldDB" id="A0A0F0CSR4"/>
<evidence type="ECO:0000256" key="7">
    <source>
        <dbReference type="HAMAP-Rule" id="MF_00006"/>
    </source>
</evidence>
<reference evidence="10 11" key="1">
    <citation type="submission" date="2015-02" db="EMBL/GenBank/DDBJ databases">
        <title>Single-cell genomics of uncultivated deep-branching MTB reveals a conserved set of magnetosome genes.</title>
        <authorList>
            <person name="Kolinko S."/>
            <person name="Richter M."/>
            <person name="Glockner F.O."/>
            <person name="Brachmann A."/>
            <person name="Schuler D."/>
        </authorList>
    </citation>
    <scope>NUCLEOTIDE SEQUENCE [LARGE SCALE GENOMIC DNA]</scope>
    <source>
        <strain evidence="10">SKK-01</strain>
    </source>
</reference>
<evidence type="ECO:0000256" key="2">
    <source>
        <dbReference type="ARBA" id="ARBA00004941"/>
    </source>
</evidence>
<dbReference type="UniPathway" id="UPA00068">
    <property type="reaction ID" value="UER00114"/>
</dbReference>
<dbReference type="Gene3D" id="1.10.40.30">
    <property type="entry name" value="Fumarase/aspartase (C-terminal domain)"/>
    <property type="match status" value="1"/>
</dbReference>
<comment type="pathway">
    <text evidence="2 7">Amino-acid biosynthesis; L-arginine biosynthesis; L-arginine from L-ornithine and carbamoyl phosphate: step 3/3.</text>
</comment>
<dbReference type="PROSITE" id="PS00163">
    <property type="entry name" value="FUMARATE_LYASES"/>
    <property type="match status" value="1"/>
</dbReference>
<evidence type="ECO:0000256" key="5">
    <source>
        <dbReference type="ARBA" id="ARBA00022605"/>
    </source>
</evidence>